<reference evidence="2 3" key="1">
    <citation type="submission" date="2014-03" db="EMBL/GenBank/DDBJ databases">
        <title>Draft genome of the hookworm Oesophagostomum dentatum.</title>
        <authorList>
            <person name="Mitreva M."/>
        </authorList>
    </citation>
    <scope>NUCLEOTIDE SEQUENCE [LARGE SCALE GENOMIC DNA]</scope>
    <source>
        <strain evidence="2 3">OD-Hann</strain>
    </source>
</reference>
<sequence length="236" mass="26131">MKVQELTQKLQEEKTDHAAMKKKYTASIKELKHELSSLRKQMDASTGNGPLAPPPSGDSVPSTSSRSRASSINSLDRATTVSREEDGSQGGHAAANETNAIQQVMIDKIIVLQKKLARRNDKIEFLEEHGVGTINSLDRATTVSREEDGSQGGHAAANETNAIQQVMIDKIIVLQKKLARRNDKIEFLEEHVRHCLEELQKKTKIIQHYALREEASLLLPSDGTLDQVLLSGYVEL</sequence>
<accession>A0A0B1SGK5</accession>
<proteinExistence type="predicted"/>
<feature type="compositionally biased region" description="Low complexity" evidence="1">
    <location>
        <begin position="57"/>
        <end position="74"/>
    </location>
</feature>
<dbReference type="GO" id="GO:0031267">
    <property type="term" value="F:small GTPase binding"/>
    <property type="evidence" value="ECO:0007669"/>
    <property type="project" value="TreeGrafter"/>
</dbReference>
<feature type="compositionally biased region" description="Basic and acidic residues" evidence="1">
    <location>
        <begin position="10"/>
        <end position="19"/>
    </location>
</feature>
<evidence type="ECO:0000313" key="3">
    <source>
        <dbReference type="Proteomes" id="UP000053660"/>
    </source>
</evidence>
<dbReference type="AlphaFoldDB" id="A0A0B1SGK5"/>
<dbReference type="EMBL" id="KN568325">
    <property type="protein sequence ID" value="KHJ84473.1"/>
    <property type="molecule type" value="Genomic_DNA"/>
</dbReference>
<feature type="compositionally biased region" description="Basic and acidic residues" evidence="1">
    <location>
        <begin position="29"/>
        <end position="42"/>
    </location>
</feature>
<dbReference type="InterPro" id="IPR038830">
    <property type="entry name" value="CCDC186"/>
</dbReference>
<protein>
    <submittedName>
        <fullName evidence="2">Uncharacterized protein</fullName>
    </submittedName>
</protein>
<organism evidence="2 3">
    <name type="scientific">Oesophagostomum dentatum</name>
    <name type="common">Nodular worm</name>
    <dbReference type="NCBI Taxonomy" id="61180"/>
    <lineage>
        <taxon>Eukaryota</taxon>
        <taxon>Metazoa</taxon>
        <taxon>Ecdysozoa</taxon>
        <taxon>Nematoda</taxon>
        <taxon>Chromadorea</taxon>
        <taxon>Rhabditida</taxon>
        <taxon>Rhabditina</taxon>
        <taxon>Rhabditomorpha</taxon>
        <taxon>Strongyloidea</taxon>
        <taxon>Strongylidae</taxon>
        <taxon>Oesophagostomum</taxon>
    </lineage>
</organism>
<gene>
    <name evidence="2" type="ORF">OESDEN_15812</name>
</gene>
<name>A0A0B1SGK5_OESDE</name>
<dbReference type="GO" id="GO:0099518">
    <property type="term" value="P:vesicle cytoskeletal trafficking"/>
    <property type="evidence" value="ECO:0007669"/>
    <property type="project" value="TreeGrafter"/>
</dbReference>
<dbReference type="PANTHER" id="PTHR18911:SF5">
    <property type="entry name" value="COILED-COIL DOMAIN-CONTAINING PROTEIN 186"/>
    <property type="match status" value="1"/>
</dbReference>
<feature type="region of interest" description="Disordered" evidence="1">
    <location>
        <begin position="1"/>
        <end position="96"/>
    </location>
</feature>
<dbReference type="Proteomes" id="UP000053660">
    <property type="component" value="Unassembled WGS sequence"/>
</dbReference>
<dbReference type="GO" id="GO:0005802">
    <property type="term" value="C:trans-Golgi network"/>
    <property type="evidence" value="ECO:0007669"/>
    <property type="project" value="TreeGrafter"/>
</dbReference>
<dbReference type="OrthoDB" id="5583482at2759"/>
<evidence type="ECO:0000313" key="2">
    <source>
        <dbReference type="EMBL" id="KHJ84473.1"/>
    </source>
</evidence>
<evidence type="ECO:0000256" key="1">
    <source>
        <dbReference type="SAM" id="MobiDB-lite"/>
    </source>
</evidence>
<dbReference type="PANTHER" id="PTHR18911">
    <property type="entry name" value="CTCL TUMOR ANTIGEN HD-CL-01"/>
    <property type="match status" value="1"/>
</dbReference>
<keyword evidence="3" id="KW-1185">Reference proteome</keyword>